<name>H3SD34_9BACL</name>
<evidence type="ECO:0000313" key="2">
    <source>
        <dbReference type="Proteomes" id="UP000003900"/>
    </source>
</evidence>
<organism evidence="1 2">
    <name type="scientific">Paenibacillus dendritiformis C454</name>
    <dbReference type="NCBI Taxonomy" id="1131935"/>
    <lineage>
        <taxon>Bacteria</taxon>
        <taxon>Bacillati</taxon>
        <taxon>Bacillota</taxon>
        <taxon>Bacilli</taxon>
        <taxon>Bacillales</taxon>
        <taxon>Paenibacillaceae</taxon>
        <taxon>Paenibacillus</taxon>
    </lineage>
</organism>
<dbReference type="AlphaFoldDB" id="H3SD34"/>
<proteinExistence type="predicted"/>
<evidence type="ECO:0000313" key="1">
    <source>
        <dbReference type="EMBL" id="EHQ63108.1"/>
    </source>
</evidence>
<sequence length="64" mass="7147">MKIPTTLKVKPVVVAENDEQVDGRLARDTDVKGRWLIFAKHPNMSIYMTRRTPSSTGLACKGMS</sequence>
<reference evidence="1 2" key="1">
    <citation type="journal article" date="2012" name="J. Bacteriol.">
        <title>Genome Sequence of the Pattern-Forming Social Bacterium Paenibacillus dendritiformis C454 Chiral Morphotype.</title>
        <authorList>
            <person name="Sirota-Madi A."/>
            <person name="Olender T."/>
            <person name="Helman Y."/>
            <person name="Brainis I."/>
            <person name="Finkelshtein A."/>
            <person name="Roth D."/>
            <person name="Hagai E."/>
            <person name="Leshkowitz D."/>
            <person name="Brodsky L."/>
            <person name="Galatenko V."/>
            <person name="Nikolaev V."/>
            <person name="Gutnick D.L."/>
            <person name="Lancet D."/>
            <person name="Ben-Jacob E."/>
        </authorList>
    </citation>
    <scope>NUCLEOTIDE SEQUENCE [LARGE SCALE GENOMIC DNA]</scope>
    <source>
        <strain evidence="1 2">C454</strain>
    </source>
</reference>
<dbReference type="InterPro" id="IPR045352">
    <property type="entry name" value="DUF6530"/>
</dbReference>
<protein>
    <submittedName>
        <fullName evidence="1">Uncharacterized protein</fullName>
    </submittedName>
</protein>
<dbReference type="STRING" id="1131935.PDENDC454_07145"/>
<dbReference type="EMBL" id="AHKH01000012">
    <property type="protein sequence ID" value="EHQ63108.1"/>
    <property type="molecule type" value="Genomic_DNA"/>
</dbReference>
<comment type="caution">
    <text evidence="1">The sequence shown here is derived from an EMBL/GenBank/DDBJ whole genome shotgun (WGS) entry which is preliminary data.</text>
</comment>
<keyword evidence="2" id="KW-1185">Reference proteome</keyword>
<gene>
    <name evidence="1" type="ORF">PDENDC454_07145</name>
</gene>
<dbReference type="Proteomes" id="UP000003900">
    <property type="component" value="Unassembled WGS sequence"/>
</dbReference>
<dbReference type="Pfam" id="PF20140">
    <property type="entry name" value="DUF6530"/>
    <property type="match status" value="1"/>
</dbReference>
<accession>H3SD34</accession>